<dbReference type="OrthoDB" id="2983485at2759"/>
<dbReference type="EMBL" id="ML179209">
    <property type="protein sequence ID" value="THU95052.1"/>
    <property type="molecule type" value="Genomic_DNA"/>
</dbReference>
<keyword evidence="2" id="KW-1185">Reference proteome</keyword>
<evidence type="ECO:0000313" key="2">
    <source>
        <dbReference type="Proteomes" id="UP000297245"/>
    </source>
</evidence>
<gene>
    <name evidence="1" type="ORF">K435DRAFT_667197</name>
</gene>
<protein>
    <submittedName>
        <fullName evidence="1">Uncharacterized protein</fullName>
    </submittedName>
</protein>
<dbReference type="Proteomes" id="UP000297245">
    <property type="component" value="Unassembled WGS sequence"/>
</dbReference>
<evidence type="ECO:0000313" key="1">
    <source>
        <dbReference type="EMBL" id="THU95052.1"/>
    </source>
</evidence>
<feature type="non-terminal residue" evidence="1">
    <location>
        <position position="1"/>
    </location>
</feature>
<sequence>LQQICNDFGSIGDFLYHIFWSRSRKQDQDHRTTFHKSSIARFLQGRNNIKAIDVVKRIYQDRNSYPSSRFHEDRNKAFSLSHDPKSICFARPALSAWAAQLCAARAHRDISLLTKTDPDHPEDAIARMPSSTVTWDDINSFSPQRSVKTFQRRTPFLYHLFEYLALPRKGGVAVVQKNHLVDIVTSLNPLIVGHNKFVNGYLSLPLAIQQFASQSHINDKRISSHMGLSTCDLTAQKSLQSMTMVSKENMQRETAEQAEREMVKKCYVLDNVPAVAVKSLKYSPIKCNFVF</sequence>
<accession>A0A4S8LZ68</accession>
<proteinExistence type="predicted"/>
<name>A0A4S8LZ68_DENBC</name>
<dbReference type="AlphaFoldDB" id="A0A4S8LZ68"/>
<organism evidence="1 2">
    <name type="scientific">Dendrothele bispora (strain CBS 962.96)</name>
    <dbReference type="NCBI Taxonomy" id="1314807"/>
    <lineage>
        <taxon>Eukaryota</taxon>
        <taxon>Fungi</taxon>
        <taxon>Dikarya</taxon>
        <taxon>Basidiomycota</taxon>
        <taxon>Agaricomycotina</taxon>
        <taxon>Agaricomycetes</taxon>
        <taxon>Agaricomycetidae</taxon>
        <taxon>Agaricales</taxon>
        <taxon>Agaricales incertae sedis</taxon>
        <taxon>Dendrothele</taxon>
    </lineage>
</organism>
<reference evidence="1 2" key="1">
    <citation type="journal article" date="2019" name="Nat. Ecol. Evol.">
        <title>Megaphylogeny resolves global patterns of mushroom evolution.</title>
        <authorList>
            <person name="Varga T."/>
            <person name="Krizsan K."/>
            <person name="Foldi C."/>
            <person name="Dima B."/>
            <person name="Sanchez-Garcia M."/>
            <person name="Sanchez-Ramirez S."/>
            <person name="Szollosi G.J."/>
            <person name="Szarkandi J.G."/>
            <person name="Papp V."/>
            <person name="Albert L."/>
            <person name="Andreopoulos W."/>
            <person name="Angelini C."/>
            <person name="Antonin V."/>
            <person name="Barry K.W."/>
            <person name="Bougher N.L."/>
            <person name="Buchanan P."/>
            <person name="Buyck B."/>
            <person name="Bense V."/>
            <person name="Catcheside P."/>
            <person name="Chovatia M."/>
            <person name="Cooper J."/>
            <person name="Damon W."/>
            <person name="Desjardin D."/>
            <person name="Finy P."/>
            <person name="Geml J."/>
            <person name="Haridas S."/>
            <person name="Hughes K."/>
            <person name="Justo A."/>
            <person name="Karasinski D."/>
            <person name="Kautmanova I."/>
            <person name="Kiss B."/>
            <person name="Kocsube S."/>
            <person name="Kotiranta H."/>
            <person name="LaButti K.M."/>
            <person name="Lechner B.E."/>
            <person name="Liimatainen K."/>
            <person name="Lipzen A."/>
            <person name="Lukacs Z."/>
            <person name="Mihaltcheva S."/>
            <person name="Morgado L.N."/>
            <person name="Niskanen T."/>
            <person name="Noordeloos M.E."/>
            <person name="Ohm R.A."/>
            <person name="Ortiz-Santana B."/>
            <person name="Ovrebo C."/>
            <person name="Racz N."/>
            <person name="Riley R."/>
            <person name="Savchenko A."/>
            <person name="Shiryaev A."/>
            <person name="Soop K."/>
            <person name="Spirin V."/>
            <person name="Szebenyi C."/>
            <person name="Tomsovsky M."/>
            <person name="Tulloss R.E."/>
            <person name="Uehling J."/>
            <person name="Grigoriev I.V."/>
            <person name="Vagvolgyi C."/>
            <person name="Papp T."/>
            <person name="Martin F.M."/>
            <person name="Miettinen O."/>
            <person name="Hibbett D.S."/>
            <person name="Nagy L.G."/>
        </authorList>
    </citation>
    <scope>NUCLEOTIDE SEQUENCE [LARGE SCALE GENOMIC DNA]</scope>
    <source>
        <strain evidence="1 2">CBS 962.96</strain>
    </source>
</reference>